<dbReference type="Proteomes" id="UP001391051">
    <property type="component" value="Unassembled WGS sequence"/>
</dbReference>
<feature type="chain" id="PRO_5047010797" evidence="1">
    <location>
        <begin position="19"/>
        <end position="248"/>
    </location>
</feature>
<dbReference type="EMBL" id="JAQQWE010000007">
    <property type="protein sequence ID" value="KAK7946546.1"/>
    <property type="molecule type" value="Genomic_DNA"/>
</dbReference>
<reference evidence="2 3" key="1">
    <citation type="submission" date="2023-01" db="EMBL/GenBank/DDBJ databases">
        <title>Analysis of 21 Apiospora genomes using comparative genomics revels a genus with tremendous synthesis potential of carbohydrate active enzymes and secondary metabolites.</title>
        <authorList>
            <person name="Sorensen T."/>
        </authorList>
    </citation>
    <scope>NUCLEOTIDE SEQUENCE [LARGE SCALE GENOMIC DNA]</scope>
    <source>
        <strain evidence="2 3">CBS 24483</strain>
    </source>
</reference>
<keyword evidence="1" id="KW-0732">Signal</keyword>
<name>A0ABR1Q3H0_9PEZI</name>
<proteinExistence type="predicted"/>
<protein>
    <submittedName>
        <fullName evidence="2">Uncharacterized protein</fullName>
    </submittedName>
</protein>
<organism evidence="2 3">
    <name type="scientific">Apiospora aurea</name>
    <dbReference type="NCBI Taxonomy" id="335848"/>
    <lineage>
        <taxon>Eukaryota</taxon>
        <taxon>Fungi</taxon>
        <taxon>Dikarya</taxon>
        <taxon>Ascomycota</taxon>
        <taxon>Pezizomycotina</taxon>
        <taxon>Sordariomycetes</taxon>
        <taxon>Xylariomycetidae</taxon>
        <taxon>Amphisphaeriales</taxon>
        <taxon>Apiosporaceae</taxon>
        <taxon>Apiospora</taxon>
    </lineage>
</organism>
<sequence>MMLTSFILAAGLAPAILAKPIRKPTLGLESLTTAVPIPTTGDILPTITKRRSRTLTVPLPLETDDLGLEPDFLPKDKRGLVIPPVSLPLSLPTQVGSLLPSLSLTKDLPIKTDTLLPSLTLINDLPVKTDTLLPSLTLPVTGLPLETDDLDLPAVIPSVTVPFPLETPAVDPDLDFAKKEKRQGAGIGGGLLSLTKALPSISIPVPVYAVRPFCEDPDVGGAEPQHPSADPHCFCKNSNVIGVHHQHP</sequence>
<feature type="signal peptide" evidence="1">
    <location>
        <begin position="1"/>
        <end position="18"/>
    </location>
</feature>
<evidence type="ECO:0000256" key="1">
    <source>
        <dbReference type="SAM" id="SignalP"/>
    </source>
</evidence>
<keyword evidence="3" id="KW-1185">Reference proteome</keyword>
<evidence type="ECO:0000313" key="3">
    <source>
        <dbReference type="Proteomes" id="UP001391051"/>
    </source>
</evidence>
<accession>A0ABR1Q3H0</accession>
<dbReference type="GeneID" id="92080151"/>
<evidence type="ECO:0000313" key="2">
    <source>
        <dbReference type="EMBL" id="KAK7946546.1"/>
    </source>
</evidence>
<dbReference type="RefSeq" id="XP_066696580.1">
    <property type="nucleotide sequence ID" value="XM_066847089.1"/>
</dbReference>
<comment type="caution">
    <text evidence="2">The sequence shown here is derived from an EMBL/GenBank/DDBJ whole genome shotgun (WGS) entry which is preliminary data.</text>
</comment>
<gene>
    <name evidence="2" type="ORF">PG986_010867</name>
</gene>